<organism evidence="2 3">
    <name type="scientific">Arcanobacterium wilhelmae</name>
    <dbReference type="NCBI Taxonomy" id="1803177"/>
    <lineage>
        <taxon>Bacteria</taxon>
        <taxon>Bacillati</taxon>
        <taxon>Actinomycetota</taxon>
        <taxon>Actinomycetes</taxon>
        <taxon>Actinomycetales</taxon>
        <taxon>Actinomycetaceae</taxon>
        <taxon>Arcanobacterium</taxon>
    </lineage>
</organism>
<feature type="transmembrane region" description="Helical" evidence="1">
    <location>
        <begin position="38"/>
        <end position="57"/>
    </location>
</feature>
<feature type="transmembrane region" description="Helical" evidence="1">
    <location>
        <begin position="12"/>
        <end position="31"/>
    </location>
</feature>
<dbReference type="Gene3D" id="3.40.50.1820">
    <property type="entry name" value="alpha/beta hydrolase"/>
    <property type="match status" value="1"/>
</dbReference>
<sequence length="508" mass="54207">MSAVSPRSLPVIFLLIALAVVVAAFAVRNLHRGRSVRAGVAVVLASVLLLSAVGVSLNRTIYHKSSWATVAKNILLPPAAGTGTGEPIPFAPRSPLWEGKPDPRYTVKYAPITPAHVKNPRGEFYTITFTGPESGIRLETTVWLPKAWRAMKELAVIEILPGYPGAPPAIPHQINVDGVMTSAINAGRIAPTMVVIPHVNADKAEPDALDLPGRPKIGSWVARDIPAMVLANFPASTDPAKWTLAGMSAGGYNAPAIAAYTPDTFGNAMSFSGTDLPNLGGLKHLTPELQAKYSVSELVRRAPDLNVWAFATGSDPLSAEAVAGLAAVAPGRTGSTYLVYSLGEFHKWAIWGKHFPQAVDWLGKTLAGEKVSRTALPGFVANTYRNVPRNMWPIYAVVGLVVLAGVGLLAWRFRARRPGTVLGRMKGHAPANVSDRERAGQTQVQHSGSRSARAGVILDVVAVTVAIVGLTLVWMVLANLQLDLVRSPQNLGRLWDGLKIFETVHRVG</sequence>
<comment type="caution">
    <text evidence="2">The sequence shown here is derived from an EMBL/GenBank/DDBJ whole genome shotgun (WGS) entry which is preliminary data.</text>
</comment>
<dbReference type="PANTHER" id="PTHR48098">
    <property type="entry name" value="ENTEROCHELIN ESTERASE-RELATED"/>
    <property type="match status" value="1"/>
</dbReference>
<keyword evidence="3" id="KW-1185">Reference proteome</keyword>
<reference evidence="2 3" key="1">
    <citation type="submission" date="2023-07" db="EMBL/GenBank/DDBJ databases">
        <title>Sequencing the genomes of 1000 actinobacteria strains.</title>
        <authorList>
            <person name="Klenk H.-P."/>
        </authorList>
    </citation>
    <scope>NUCLEOTIDE SEQUENCE [LARGE SCALE GENOMIC DNA]</scope>
    <source>
        <strain evidence="2 3">DSM 102162</strain>
    </source>
</reference>
<evidence type="ECO:0000313" key="3">
    <source>
        <dbReference type="Proteomes" id="UP001235966"/>
    </source>
</evidence>
<feature type="transmembrane region" description="Helical" evidence="1">
    <location>
        <begin position="392"/>
        <end position="411"/>
    </location>
</feature>
<protein>
    <submittedName>
        <fullName evidence="2">Enterochelin esterase-like enzyme</fullName>
    </submittedName>
</protein>
<dbReference type="EMBL" id="JAUSQW010000001">
    <property type="protein sequence ID" value="MDP9800638.1"/>
    <property type="molecule type" value="Genomic_DNA"/>
</dbReference>
<dbReference type="RefSeq" id="WP_278057998.1">
    <property type="nucleotide sequence ID" value="NZ_CP121247.1"/>
</dbReference>
<keyword evidence="1" id="KW-0812">Transmembrane</keyword>
<accession>A0ABT9NAC3</accession>
<keyword evidence="1" id="KW-1133">Transmembrane helix</keyword>
<keyword evidence="1" id="KW-0472">Membrane</keyword>
<evidence type="ECO:0000256" key="1">
    <source>
        <dbReference type="SAM" id="Phobius"/>
    </source>
</evidence>
<gene>
    <name evidence="2" type="ORF">J2S49_000714</name>
</gene>
<dbReference type="Proteomes" id="UP001235966">
    <property type="component" value="Unassembled WGS sequence"/>
</dbReference>
<feature type="transmembrane region" description="Helical" evidence="1">
    <location>
        <begin position="456"/>
        <end position="477"/>
    </location>
</feature>
<dbReference type="InterPro" id="IPR000801">
    <property type="entry name" value="Esterase-like"/>
</dbReference>
<dbReference type="InterPro" id="IPR050583">
    <property type="entry name" value="Mycobacterial_A85_antigen"/>
</dbReference>
<proteinExistence type="predicted"/>
<evidence type="ECO:0000313" key="2">
    <source>
        <dbReference type="EMBL" id="MDP9800638.1"/>
    </source>
</evidence>
<dbReference type="Pfam" id="PF00756">
    <property type="entry name" value="Esterase"/>
    <property type="match status" value="1"/>
</dbReference>
<dbReference type="InterPro" id="IPR029058">
    <property type="entry name" value="AB_hydrolase_fold"/>
</dbReference>
<dbReference type="PANTHER" id="PTHR48098:SF1">
    <property type="entry name" value="DIACYLGLYCEROL ACYLTRANSFERASE_MYCOLYLTRANSFERASE AG85A"/>
    <property type="match status" value="1"/>
</dbReference>
<dbReference type="SUPFAM" id="SSF53474">
    <property type="entry name" value="alpha/beta-Hydrolases"/>
    <property type="match status" value="1"/>
</dbReference>
<name>A0ABT9NAC3_9ACTO</name>